<reference evidence="6" key="1">
    <citation type="submission" date="2018-05" db="EMBL/GenBank/DDBJ databases">
        <authorList>
            <person name="Lanie J.A."/>
            <person name="Ng W.-L."/>
            <person name="Kazmierczak K.M."/>
            <person name="Andrzejewski T.M."/>
            <person name="Davidsen T.M."/>
            <person name="Wayne K.J."/>
            <person name="Tettelin H."/>
            <person name="Glass J.I."/>
            <person name="Rusch D."/>
            <person name="Podicherti R."/>
            <person name="Tsui H.-C.T."/>
            <person name="Winkler M.E."/>
        </authorList>
    </citation>
    <scope>NUCLEOTIDE SEQUENCE</scope>
</reference>
<evidence type="ECO:0000256" key="5">
    <source>
        <dbReference type="ARBA" id="ARBA00023235"/>
    </source>
</evidence>
<keyword evidence="5" id="KW-0413">Isomerase</keyword>
<evidence type="ECO:0000256" key="4">
    <source>
        <dbReference type="ARBA" id="ARBA00023098"/>
    </source>
</evidence>
<dbReference type="UniPathway" id="UPA00659"/>
<dbReference type="GO" id="GO:0016853">
    <property type="term" value="F:isomerase activity"/>
    <property type="evidence" value="ECO:0007669"/>
    <property type="project" value="UniProtKB-KW"/>
</dbReference>
<name>A0A382HYG3_9ZZZZ</name>
<dbReference type="Gene3D" id="3.90.226.10">
    <property type="entry name" value="2-enoyl-CoA Hydratase, Chain A, domain 1"/>
    <property type="match status" value="1"/>
</dbReference>
<dbReference type="NCBIfam" id="NF004794">
    <property type="entry name" value="PRK06142.1"/>
    <property type="match status" value="1"/>
</dbReference>
<comment type="pathway">
    <text evidence="1">Lipid metabolism; fatty acid beta-oxidation.</text>
</comment>
<evidence type="ECO:0008006" key="7">
    <source>
        <dbReference type="Google" id="ProtNLM"/>
    </source>
</evidence>
<evidence type="ECO:0000256" key="2">
    <source>
        <dbReference type="ARBA" id="ARBA00005254"/>
    </source>
</evidence>
<dbReference type="Pfam" id="PF00378">
    <property type="entry name" value="ECH_1"/>
    <property type="match status" value="1"/>
</dbReference>
<dbReference type="InterPro" id="IPR029045">
    <property type="entry name" value="ClpP/crotonase-like_dom_sf"/>
</dbReference>
<dbReference type="InterPro" id="IPR018376">
    <property type="entry name" value="Enoyl-CoA_hyd/isom_CS"/>
</dbReference>
<dbReference type="PANTHER" id="PTHR43149:SF3">
    <property type="entry name" value="DELTA(3,5)-DELTA(2,4)-DIENOYL-COA ISOMERASE, PEROXISOMAL-LIKE"/>
    <property type="match status" value="1"/>
</dbReference>
<keyword evidence="4" id="KW-0443">Lipid metabolism</keyword>
<dbReference type="CDD" id="cd06558">
    <property type="entry name" value="crotonase-like"/>
    <property type="match status" value="1"/>
</dbReference>
<accession>A0A382HYG3</accession>
<dbReference type="AlphaFoldDB" id="A0A382HYG3"/>
<comment type="similarity">
    <text evidence="2">Belongs to the enoyl-CoA hydratase/isomerase family.</text>
</comment>
<protein>
    <recommendedName>
        <fullName evidence="7">Enoyl-CoA hydratase</fullName>
    </recommendedName>
</protein>
<evidence type="ECO:0000256" key="3">
    <source>
        <dbReference type="ARBA" id="ARBA00022832"/>
    </source>
</evidence>
<dbReference type="PANTHER" id="PTHR43149">
    <property type="entry name" value="ENOYL-COA HYDRATASE"/>
    <property type="match status" value="1"/>
</dbReference>
<dbReference type="EMBL" id="UINC01064048">
    <property type="protein sequence ID" value="SVB92328.1"/>
    <property type="molecule type" value="Genomic_DNA"/>
</dbReference>
<dbReference type="GO" id="GO:0006635">
    <property type="term" value="P:fatty acid beta-oxidation"/>
    <property type="evidence" value="ECO:0007669"/>
    <property type="project" value="UniProtKB-UniPathway"/>
</dbReference>
<gene>
    <name evidence="6" type="ORF">METZ01_LOCUS245182</name>
</gene>
<proteinExistence type="inferred from homology"/>
<dbReference type="FunFam" id="1.10.12.10:FF:000004">
    <property type="entry name" value="Delta3,5-delta2,4-dienoyl-CoA isomerase"/>
    <property type="match status" value="1"/>
</dbReference>
<dbReference type="PROSITE" id="PS00166">
    <property type="entry name" value="ENOYL_COA_HYDRATASE"/>
    <property type="match status" value="1"/>
</dbReference>
<sequence length="284" mass="30550">MSDGYTCFETKMDGGVATVTLSRGDQLNTMVPAFWDELPVLVRELDATGEARVVVLASTGRHFSAGMDLAVFDGGNRPHKDAPQGHIRANMRSNVLHLQETFSALEKARMPVLAAIQGGCIGGAVDMVTACDMRYASEDAFFCIQEINIGMTADVGTLQRLPKLIPEGVCRELAYTGRRMPAAEAKAVGLVNEVFADHEALLTGVQEVAQTIASKPPLAVYGSKEMITYSRDHSTADSLEHIATWQAGMYQVSDMAESFTAKAEGREGEFDDLLPFRGGVGNGV</sequence>
<dbReference type="Gene3D" id="1.10.12.10">
    <property type="entry name" value="Lyase 2-enoyl-coa Hydratase, Chain A, domain 2"/>
    <property type="match status" value="1"/>
</dbReference>
<dbReference type="InterPro" id="IPR001753">
    <property type="entry name" value="Enoyl-CoA_hydra/iso"/>
</dbReference>
<keyword evidence="3" id="KW-0276">Fatty acid metabolism</keyword>
<dbReference type="InterPro" id="IPR014748">
    <property type="entry name" value="Enoyl-CoA_hydra_C"/>
</dbReference>
<dbReference type="SUPFAM" id="SSF52096">
    <property type="entry name" value="ClpP/crotonase"/>
    <property type="match status" value="1"/>
</dbReference>
<evidence type="ECO:0000313" key="6">
    <source>
        <dbReference type="EMBL" id="SVB92328.1"/>
    </source>
</evidence>
<organism evidence="6">
    <name type="scientific">marine metagenome</name>
    <dbReference type="NCBI Taxonomy" id="408172"/>
    <lineage>
        <taxon>unclassified sequences</taxon>
        <taxon>metagenomes</taxon>
        <taxon>ecological metagenomes</taxon>
    </lineage>
</organism>
<dbReference type="InterPro" id="IPR045002">
    <property type="entry name" value="Ech1-like"/>
</dbReference>
<evidence type="ECO:0000256" key="1">
    <source>
        <dbReference type="ARBA" id="ARBA00005005"/>
    </source>
</evidence>